<comment type="caution">
    <text evidence="1">The sequence shown here is derived from an EMBL/GenBank/DDBJ whole genome shotgun (WGS) entry which is preliminary data.</text>
</comment>
<reference evidence="1 2" key="1">
    <citation type="submission" date="2023-10" db="EMBL/GenBank/DDBJ databases">
        <authorList>
            <person name="Dale J."/>
        </authorList>
    </citation>
    <scope>NUCLEOTIDE SEQUENCE [LARGE SCALE GENOMIC DNA]</scope>
    <source>
        <strain evidence="1 2">2023EL-00970</strain>
    </source>
</reference>
<keyword evidence="2" id="KW-1185">Reference proteome</keyword>
<gene>
    <name evidence="1" type="ORF">R4P48_17830</name>
</gene>
<dbReference type="EMBL" id="JAWLOF010000014">
    <property type="protein sequence ID" value="MDV7024528.1"/>
    <property type="molecule type" value="Genomic_DNA"/>
</dbReference>
<evidence type="ECO:0000313" key="2">
    <source>
        <dbReference type="Proteomes" id="UP001187066"/>
    </source>
</evidence>
<proteinExistence type="predicted"/>
<accession>A0ABU4E5Z6</accession>
<protein>
    <submittedName>
        <fullName evidence="1">Uncharacterized protein</fullName>
    </submittedName>
</protein>
<sequence length="141" mass="16142">MDMQLLYEHVAWCVWHEGLRLYDNGVPGHLNDVNALRNACLKLQQHNGNAGALISAASNNELMSVLGQTESRVEKEHNLTEHFRWVAYHESRRAEMLNLLSEGKYSEIRSLYYNHQNHNSNARHLLSCVSNGYIVGLINDL</sequence>
<evidence type="ECO:0000313" key="1">
    <source>
        <dbReference type="EMBL" id="MDV7024528.1"/>
    </source>
</evidence>
<organism evidence="1 2">
    <name type="scientific">Atlantibacter subterraneus</name>
    <dbReference type="NCBI Taxonomy" id="255519"/>
    <lineage>
        <taxon>Bacteria</taxon>
        <taxon>Pseudomonadati</taxon>
        <taxon>Pseudomonadota</taxon>
        <taxon>Gammaproteobacteria</taxon>
        <taxon>Enterobacterales</taxon>
        <taxon>Enterobacteriaceae</taxon>
        <taxon>Atlantibacter</taxon>
    </lineage>
</organism>
<name>A0ABU4E5Z6_9ENTR</name>
<dbReference type="RefSeq" id="WP_151605713.1">
    <property type="nucleotide sequence ID" value="NZ_JAWLOF010000014.1"/>
</dbReference>
<dbReference type="Proteomes" id="UP001187066">
    <property type="component" value="Unassembled WGS sequence"/>
</dbReference>